<feature type="domain" description="Tyr recombinase" evidence="4">
    <location>
        <begin position="104"/>
        <end position="304"/>
    </location>
</feature>
<organism evidence="5 6">
    <name type="scientific">Streptomyces griseomycini</name>
    <dbReference type="NCBI Taxonomy" id="66895"/>
    <lineage>
        <taxon>Bacteria</taxon>
        <taxon>Bacillati</taxon>
        <taxon>Actinomycetota</taxon>
        <taxon>Actinomycetes</taxon>
        <taxon>Kitasatosporales</taxon>
        <taxon>Streptomycetaceae</taxon>
        <taxon>Streptomyces</taxon>
    </lineage>
</organism>
<evidence type="ECO:0000313" key="6">
    <source>
        <dbReference type="Proteomes" id="UP000579523"/>
    </source>
</evidence>
<dbReference type="EMBL" id="JACHJI010000005">
    <property type="protein sequence ID" value="MBB4899392.1"/>
    <property type="molecule type" value="Genomic_DNA"/>
</dbReference>
<name>A0A7W7M0F9_9ACTN</name>
<reference evidence="5 6" key="1">
    <citation type="submission" date="2020-08" db="EMBL/GenBank/DDBJ databases">
        <title>Genomic Encyclopedia of Type Strains, Phase III (KMG-III): the genomes of soil and plant-associated and newly described type strains.</title>
        <authorList>
            <person name="Whitman W."/>
        </authorList>
    </citation>
    <scope>NUCLEOTIDE SEQUENCE [LARGE SCALE GENOMIC DNA]</scope>
    <source>
        <strain evidence="5 6">CECT 3273</strain>
    </source>
</reference>
<dbReference type="GO" id="GO:0003677">
    <property type="term" value="F:DNA binding"/>
    <property type="evidence" value="ECO:0007669"/>
    <property type="project" value="UniProtKB-KW"/>
</dbReference>
<dbReference type="InterPro" id="IPR002104">
    <property type="entry name" value="Integrase_catalytic"/>
</dbReference>
<dbReference type="AlphaFoldDB" id="A0A7W7M0F9"/>
<dbReference type="PROSITE" id="PS51898">
    <property type="entry name" value="TYR_RECOMBINASE"/>
    <property type="match status" value="1"/>
</dbReference>
<keyword evidence="2" id="KW-0238">DNA-binding</keyword>
<keyword evidence="3" id="KW-0233">DNA recombination</keyword>
<dbReference type="Pfam" id="PF00589">
    <property type="entry name" value="Phage_integrase"/>
    <property type="match status" value="1"/>
</dbReference>
<comment type="similarity">
    <text evidence="1">Belongs to the 'phage' integrase family.</text>
</comment>
<gene>
    <name evidence="5" type="ORF">FHS37_003452</name>
</gene>
<accession>A0A7W7M0F9</accession>
<dbReference type="GO" id="GO:0006310">
    <property type="term" value="P:DNA recombination"/>
    <property type="evidence" value="ECO:0007669"/>
    <property type="project" value="UniProtKB-KW"/>
</dbReference>
<dbReference type="Proteomes" id="UP000579523">
    <property type="component" value="Unassembled WGS sequence"/>
</dbReference>
<evidence type="ECO:0000256" key="2">
    <source>
        <dbReference type="ARBA" id="ARBA00023125"/>
    </source>
</evidence>
<dbReference type="GO" id="GO:0015074">
    <property type="term" value="P:DNA integration"/>
    <property type="evidence" value="ECO:0007669"/>
    <property type="project" value="InterPro"/>
</dbReference>
<evidence type="ECO:0000256" key="1">
    <source>
        <dbReference type="ARBA" id="ARBA00008857"/>
    </source>
</evidence>
<evidence type="ECO:0000259" key="4">
    <source>
        <dbReference type="PROSITE" id="PS51898"/>
    </source>
</evidence>
<dbReference type="PANTHER" id="PTHR30349:SF41">
    <property type="entry name" value="INTEGRASE_RECOMBINASE PROTEIN MJ0367-RELATED"/>
    <property type="match status" value="1"/>
</dbReference>
<keyword evidence="6" id="KW-1185">Reference proteome</keyword>
<dbReference type="InterPro" id="IPR013762">
    <property type="entry name" value="Integrase-like_cat_sf"/>
</dbReference>
<dbReference type="Gene3D" id="1.10.443.10">
    <property type="entry name" value="Intergrase catalytic core"/>
    <property type="match status" value="1"/>
</dbReference>
<proteinExistence type="inferred from homology"/>
<dbReference type="InterPro" id="IPR050090">
    <property type="entry name" value="Tyrosine_recombinase_XerCD"/>
</dbReference>
<comment type="caution">
    <text evidence="5">The sequence shown here is derived from an EMBL/GenBank/DDBJ whole genome shotgun (WGS) entry which is preliminary data.</text>
</comment>
<dbReference type="RefSeq" id="WP_184821966.1">
    <property type="nucleotide sequence ID" value="NZ_BMTK01000014.1"/>
</dbReference>
<protein>
    <submittedName>
        <fullName evidence="5">Integrase</fullName>
    </submittedName>
</protein>
<dbReference type="PANTHER" id="PTHR30349">
    <property type="entry name" value="PHAGE INTEGRASE-RELATED"/>
    <property type="match status" value="1"/>
</dbReference>
<evidence type="ECO:0000313" key="5">
    <source>
        <dbReference type="EMBL" id="MBB4899392.1"/>
    </source>
</evidence>
<dbReference type="SUPFAM" id="SSF56349">
    <property type="entry name" value="DNA breaking-rejoining enzymes"/>
    <property type="match status" value="1"/>
</dbReference>
<dbReference type="InterPro" id="IPR011010">
    <property type="entry name" value="DNA_brk_join_enz"/>
</dbReference>
<evidence type="ECO:0000256" key="3">
    <source>
        <dbReference type="ARBA" id="ARBA00023172"/>
    </source>
</evidence>
<sequence length="312" mass="34494">MQRKGNRPASSRLGELARYKFALEQTPARHNQRLLAGKTVNAHLTTVCEFSRFCAAQGHIPQEVADRLVAPRFLHHTPRGYQRGEHGGHNMIRARVLKAPEIEKPPATLTCEQTQHIVDTARTARDRLLLSILLNGGLRIGQALGLRREDMHLLPDASHLGCTHRGAHLRVRPRQDNANGARAKSGRSRVVPLVRECVQRYRDHVAEREEVPTAAGSDYVFVNSVGPYAARPMTYSNAKQIIERIGNRCGFRARPHTMRHTAATRWIRSGGDPDVVQTLLGHVSSASTAVYLHAADDDLRTAVELAAAGAGR</sequence>